<dbReference type="EC" id="3.6.5.-" evidence="9"/>
<evidence type="ECO:0000256" key="7">
    <source>
        <dbReference type="ARBA" id="ARBA00023242"/>
    </source>
</evidence>
<dbReference type="AlphaFoldDB" id="A0A4Y7M765"/>
<keyword evidence="5" id="KW-0175">Coiled coil</keyword>
<gene>
    <name evidence="12" type="primary">EOG090X072H</name>
</gene>
<dbReference type="PANTHER" id="PTHR21231">
    <property type="entry name" value="XPA-BINDING PROTEIN 1-RELATED"/>
    <property type="match status" value="1"/>
</dbReference>
<dbReference type="GO" id="GO:0005737">
    <property type="term" value="C:cytoplasm"/>
    <property type="evidence" value="ECO:0007669"/>
    <property type="project" value="UniProtKB-SubCell"/>
</dbReference>
<comment type="subcellular location">
    <subcellularLocation>
        <location evidence="9">Cytoplasm</location>
    </subcellularLocation>
    <subcellularLocation>
        <location evidence="9">Nucleus</location>
    </subcellularLocation>
</comment>
<evidence type="ECO:0000256" key="10">
    <source>
        <dbReference type="SAM" id="MobiDB-lite"/>
    </source>
</evidence>
<feature type="region of interest" description="Disordered" evidence="10">
    <location>
        <begin position="286"/>
        <end position="381"/>
    </location>
</feature>
<keyword evidence="7" id="KW-0539">Nucleus</keyword>
<dbReference type="Gene3D" id="3.40.50.300">
    <property type="entry name" value="P-loop containing nucleotide triphosphate hydrolases"/>
    <property type="match status" value="1"/>
</dbReference>
<evidence type="ECO:0000256" key="3">
    <source>
        <dbReference type="ARBA" id="ARBA00022741"/>
    </source>
</evidence>
<organism evidence="12">
    <name type="scientific">Daphnia longispina</name>
    <dbReference type="NCBI Taxonomy" id="42846"/>
    <lineage>
        <taxon>Eukaryota</taxon>
        <taxon>Metazoa</taxon>
        <taxon>Ecdysozoa</taxon>
        <taxon>Arthropoda</taxon>
        <taxon>Crustacea</taxon>
        <taxon>Branchiopoda</taxon>
        <taxon>Diplostraca</taxon>
        <taxon>Cladocera</taxon>
        <taxon>Anomopoda</taxon>
        <taxon>Daphniidae</taxon>
        <taxon>Daphnia</taxon>
    </lineage>
</organism>
<dbReference type="InterPro" id="IPR030230">
    <property type="entry name" value="Gpn1/Npa3/XAB1"/>
</dbReference>
<dbReference type="GO" id="GO:0003924">
    <property type="term" value="F:GTPase activity"/>
    <property type="evidence" value="ECO:0007669"/>
    <property type="project" value="InterPro"/>
</dbReference>
<comment type="function">
    <text evidence="8 9">Small GTPase required for proper nuclear import of RNA polymerase II (RNAPII). May act at an RNAP assembly step prior to nuclear import.</text>
</comment>
<dbReference type="EMBL" id="LR006795">
    <property type="protein sequence ID" value="SVE76414.1"/>
    <property type="molecule type" value="mRNA"/>
</dbReference>
<dbReference type="InterPro" id="IPR027417">
    <property type="entry name" value="P-loop_NTPase"/>
</dbReference>
<feature type="compositionally biased region" description="Basic and acidic residues" evidence="10">
    <location>
        <begin position="286"/>
        <end position="310"/>
    </location>
</feature>
<feature type="compositionally biased region" description="Low complexity" evidence="10">
    <location>
        <begin position="370"/>
        <end position="381"/>
    </location>
</feature>
<dbReference type="CDD" id="cd17870">
    <property type="entry name" value="GPN1"/>
    <property type="match status" value="1"/>
</dbReference>
<keyword evidence="2 9" id="KW-0963">Cytoplasm</keyword>
<feature type="compositionally biased region" description="Acidic residues" evidence="10">
    <location>
        <begin position="332"/>
        <end position="351"/>
    </location>
</feature>
<feature type="domain" description="AAA+ ATPase" evidence="11">
    <location>
        <begin position="23"/>
        <end position="197"/>
    </location>
</feature>
<evidence type="ECO:0000313" key="12">
    <source>
        <dbReference type="EMBL" id="SVE76414.1"/>
    </source>
</evidence>
<comment type="similarity">
    <text evidence="1 9">Belongs to the GPN-loop GTPase family.</text>
</comment>
<reference evidence="12" key="1">
    <citation type="submission" date="2018-08" db="EMBL/GenBank/DDBJ databases">
        <authorList>
            <person name="Cornetti L."/>
        </authorList>
    </citation>
    <scope>NUCLEOTIDE SEQUENCE</scope>
    <source>
        <strain evidence="12">FI-G-95-1_INB4-1</strain>
    </source>
</reference>
<accession>A0A4Y7M765</accession>
<keyword evidence="6 9" id="KW-0342">GTP-binding</keyword>
<dbReference type="InterPro" id="IPR003593">
    <property type="entry name" value="AAA+_ATPase"/>
</dbReference>
<protein>
    <recommendedName>
        <fullName evidence="9">GPN-loop GTPase</fullName>
        <ecNumber evidence="9">3.6.5.-</ecNumber>
    </recommendedName>
</protein>
<dbReference type="PANTHER" id="PTHR21231:SF8">
    <property type="entry name" value="GPN-LOOP GTPASE 1"/>
    <property type="match status" value="1"/>
</dbReference>
<evidence type="ECO:0000259" key="11">
    <source>
        <dbReference type="SMART" id="SM00382"/>
    </source>
</evidence>
<evidence type="ECO:0000256" key="8">
    <source>
        <dbReference type="ARBA" id="ARBA00055682"/>
    </source>
</evidence>
<evidence type="ECO:0000256" key="6">
    <source>
        <dbReference type="ARBA" id="ARBA00023134"/>
    </source>
</evidence>
<dbReference type="SMART" id="SM00382">
    <property type="entry name" value="AAA"/>
    <property type="match status" value="1"/>
</dbReference>
<name>A0A4Y7M765_9CRUS</name>
<dbReference type="InterPro" id="IPR004130">
    <property type="entry name" value="Gpn"/>
</dbReference>
<dbReference type="SUPFAM" id="SSF52540">
    <property type="entry name" value="P-loop containing nucleoside triphosphate hydrolases"/>
    <property type="match status" value="1"/>
</dbReference>
<evidence type="ECO:0000256" key="2">
    <source>
        <dbReference type="ARBA" id="ARBA00022490"/>
    </source>
</evidence>
<proteinExistence type="evidence at transcript level"/>
<evidence type="ECO:0000256" key="5">
    <source>
        <dbReference type="ARBA" id="ARBA00023054"/>
    </source>
</evidence>
<dbReference type="GO" id="GO:0005634">
    <property type="term" value="C:nucleus"/>
    <property type="evidence" value="ECO:0007669"/>
    <property type="project" value="UniProtKB-SubCell"/>
</dbReference>
<evidence type="ECO:0000256" key="4">
    <source>
        <dbReference type="ARBA" id="ARBA00022801"/>
    </source>
</evidence>
<dbReference type="Pfam" id="PF03029">
    <property type="entry name" value="ATP_bind_1"/>
    <property type="match status" value="1"/>
</dbReference>
<evidence type="ECO:0000256" key="9">
    <source>
        <dbReference type="RuleBase" id="RU365059"/>
    </source>
</evidence>
<evidence type="ECO:0000256" key="1">
    <source>
        <dbReference type="ARBA" id="ARBA00005290"/>
    </source>
</evidence>
<keyword evidence="4 9" id="KW-0378">Hydrolase</keyword>
<sequence>MATAEAPVDEAVIDQPLLERHKKPVCLIVLGMAGSGKTTFVQQLTSRLHAKNKPPYVINLDPACKEVPYPVNIDIRDTVNYKEVMKQYSLGPNGGIVTSLNLFATKFDQLITLVAKKSADTDIAIFDTPGQIEVFTWSASGTIITETLAALFPTVVVYVIDTVRSVSPVTFMSNMLYACSILYKLRLPFIIVMNKIDVVKHDFALEWMKDFDVFEKAVNGDESYHANLSRSLSMALDEFYQDITTVGFSAVTGEGFEAFLKAVDAAVVEYETDYRPEHDRLQKLQAEERTKEQNRQKQKFKSDFEKDNERQIPSSQVSDIFLRHRAVGGESSSDEEGQEGNPEDDDDEEDGAGYKSFHKYLEEQKKKQQSKPNKVNKPSSS</sequence>
<dbReference type="FunFam" id="3.40.50.300:FF:000888">
    <property type="entry name" value="GPN-loop GTPase 1"/>
    <property type="match status" value="1"/>
</dbReference>
<comment type="subunit">
    <text evidence="9">Binds to RNA polymerase II.</text>
</comment>
<keyword evidence="3 9" id="KW-0547">Nucleotide-binding</keyword>
<dbReference type="GO" id="GO:0005525">
    <property type="term" value="F:GTP binding"/>
    <property type="evidence" value="ECO:0007669"/>
    <property type="project" value="UniProtKB-KW"/>
</dbReference>